<evidence type="ECO:0000313" key="1">
    <source>
        <dbReference type="EMBL" id="DAD94157.1"/>
    </source>
</evidence>
<accession>A0A8S5NH51</accession>
<proteinExistence type="predicted"/>
<organism evidence="1">
    <name type="scientific">Siphoviridae sp. cttpk5</name>
    <dbReference type="NCBI Taxonomy" id="2826496"/>
    <lineage>
        <taxon>Viruses</taxon>
        <taxon>Duplodnaviria</taxon>
        <taxon>Heunggongvirae</taxon>
        <taxon>Uroviricota</taxon>
        <taxon>Caudoviricetes</taxon>
    </lineage>
</organism>
<name>A0A8S5NH51_9CAUD</name>
<protein>
    <submittedName>
        <fullName evidence="1">Uncharacterized protein</fullName>
    </submittedName>
</protein>
<sequence length="88" mass="9592">MAITFEVKQKPAVEFDVAGVRVIEVGTGGSKPYEGVYDVTPKTYEPVVLPTRNRLLSRDVNVAKIPQYEVSNAAGGLTLIMGDEYMNS</sequence>
<reference evidence="1" key="1">
    <citation type="journal article" date="2021" name="Proc. Natl. Acad. Sci. U.S.A.">
        <title>A Catalog of Tens of Thousands of Viruses from Human Metagenomes Reveals Hidden Associations with Chronic Diseases.</title>
        <authorList>
            <person name="Tisza M.J."/>
            <person name="Buck C.B."/>
        </authorList>
    </citation>
    <scope>NUCLEOTIDE SEQUENCE</scope>
    <source>
        <strain evidence="1">Cttpk5</strain>
    </source>
</reference>
<dbReference type="EMBL" id="BK015174">
    <property type="protein sequence ID" value="DAD94157.1"/>
    <property type="molecule type" value="Genomic_DNA"/>
</dbReference>